<dbReference type="PANTHER" id="PTHR45921">
    <property type="entry name" value="IP01054P"/>
    <property type="match status" value="1"/>
</dbReference>
<comment type="subcellular location">
    <subcellularLocation>
        <location evidence="1">Nucleus</location>
    </subcellularLocation>
</comment>
<accession>A0ABQ9Z6A9</accession>
<keyword evidence="5" id="KW-1185">Reference proteome</keyword>
<feature type="region of interest" description="Disordered" evidence="3">
    <location>
        <begin position="54"/>
        <end position="86"/>
    </location>
</feature>
<dbReference type="InterPro" id="IPR042247">
    <property type="entry name" value="TLX1/2/3"/>
</dbReference>
<sequence length="135" mass="14884">MIDLMAHCFYFKHQSIRQTAEEREAERQAANRLMLSIQAEAMTKTLYPVTSVAPSQRSSSSMQHDASQTTTGVQNNRSDLRMSPTATSLNALQSLQPWAESTSSESGETTGRHNCTLCVFQICSLKSTVDGAAMY</sequence>
<evidence type="ECO:0000256" key="3">
    <source>
        <dbReference type="SAM" id="MobiDB-lite"/>
    </source>
</evidence>
<reference evidence="4 5" key="1">
    <citation type="journal article" date="2023" name="Nucleic Acids Res.">
        <title>The hologenome of Daphnia magna reveals possible DNA methylation and microbiome-mediated evolution of the host genome.</title>
        <authorList>
            <person name="Chaturvedi A."/>
            <person name="Li X."/>
            <person name="Dhandapani V."/>
            <person name="Marshall H."/>
            <person name="Kissane S."/>
            <person name="Cuenca-Cambronero M."/>
            <person name="Asole G."/>
            <person name="Calvet F."/>
            <person name="Ruiz-Romero M."/>
            <person name="Marangio P."/>
            <person name="Guigo R."/>
            <person name="Rago D."/>
            <person name="Mirbahai L."/>
            <person name="Eastwood N."/>
            <person name="Colbourne J.K."/>
            <person name="Zhou J."/>
            <person name="Mallon E."/>
            <person name="Orsini L."/>
        </authorList>
    </citation>
    <scope>NUCLEOTIDE SEQUENCE [LARGE SCALE GENOMIC DNA]</scope>
    <source>
        <strain evidence="4">LRV0_1</strain>
    </source>
</reference>
<evidence type="ECO:0000256" key="1">
    <source>
        <dbReference type="ARBA" id="ARBA00004123"/>
    </source>
</evidence>
<organism evidence="4 5">
    <name type="scientific">Daphnia magna</name>
    <dbReference type="NCBI Taxonomy" id="35525"/>
    <lineage>
        <taxon>Eukaryota</taxon>
        <taxon>Metazoa</taxon>
        <taxon>Ecdysozoa</taxon>
        <taxon>Arthropoda</taxon>
        <taxon>Crustacea</taxon>
        <taxon>Branchiopoda</taxon>
        <taxon>Diplostraca</taxon>
        <taxon>Cladocera</taxon>
        <taxon>Anomopoda</taxon>
        <taxon>Daphniidae</taxon>
        <taxon>Daphnia</taxon>
    </lineage>
</organism>
<evidence type="ECO:0000313" key="5">
    <source>
        <dbReference type="Proteomes" id="UP001234178"/>
    </source>
</evidence>
<evidence type="ECO:0000313" key="4">
    <source>
        <dbReference type="EMBL" id="KAK4008432.1"/>
    </source>
</evidence>
<protein>
    <submittedName>
        <fullName evidence="4">Uncharacterized protein</fullName>
    </submittedName>
</protein>
<name>A0ABQ9Z6A9_9CRUS</name>
<feature type="compositionally biased region" description="Polar residues" evidence="3">
    <location>
        <begin position="54"/>
        <end position="77"/>
    </location>
</feature>
<keyword evidence="2" id="KW-0217">Developmental protein</keyword>
<dbReference type="Proteomes" id="UP001234178">
    <property type="component" value="Unassembled WGS sequence"/>
</dbReference>
<gene>
    <name evidence="4" type="ORF">OUZ56_013572</name>
</gene>
<dbReference type="EMBL" id="JAOYFB010000002">
    <property type="protein sequence ID" value="KAK4008432.1"/>
    <property type="molecule type" value="Genomic_DNA"/>
</dbReference>
<evidence type="ECO:0000256" key="2">
    <source>
        <dbReference type="ARBA" id="ARBA00022473"/>
    </source>
</evidence>
<dbReference type="PANTHER" id="PTHR45921:SF6">
    <property type="entry name" value="C15"/>
    <property type="match status" value="1"/>
</dbReference>
<comment type="caution">
    <text evidence="4">The sequence shown here is derived from an EMBL/GenBank/DDBJ whole genome shotgun (WGS) entry which is preliminary data.</text>
</comment>
<proteinExistence type="predicted"/>